<organism evidence="9 10">
    <name type="scientific">Catalinimonas alkaloidigena</name>
    <dbReference type="NCBI Taxonomy" id="1075417"/>
    <lineage>
        <taxon>Bacteria</taxon>
        <taxon>Pseudomonadati</taxon>
        <taxon>Bacteroidota</taxon>
        <taxon>Cytophagia</taxon>
        <taxon>Cytophagales</taxon>
        <taxon>Catalimonadaceae</taxon>
        <taxon>Catalinimonas</taxon>
    </lineage>
</organism>
<reference evidence="9 10" key="1">
    <citation type="submission" date="2016-10" db="EMBL/GenBank/DDBJ databases">
        <authorList>
            <person name="de Groot N.N."/>
        </authorList>
    </citation>
    <scope>NUCLEOTIDE SEQUENCE [LARGE SCALE GENOMIC DNA]</scope>
    <source>
        <strain evidence="9 10">DSM 25186</strain>
    </source>
</reference>
<dbReference type="SUPFAM" id="SSF48452">
    <property type="entry name" value="TPR-like"/>
    <property type="match status" value="1"/>
</dbReference>
<keyword evidence="3 6" id="KW-0732">Signal</keyword>
<dbReference type="PROSITE" id="PS51257">
    <property type="entry name" value="PROKAR_LIPOPROTEIN"/>
    <property type="match status" value="1"/>
</dbReference>
<evidence type="ECO:0000256" key="2">
    <source>
        <dbReference type="ARBA" id="ARBA00006275"/>
    </source>
</evidence>
<evidence type="ECO:0000256" key="6">
    <source>
        <dbReference type="SAM" id="SignalP"/>
    </source>
</evidence>
<accession>A0A1G9E9H6</accession>
<dbReference type="RefSeq" id="WP_089681762.1">
    <property type="nucleotide sequence ID" value="NZ_FNFO01000003.1"/>
</dbReference>
<evidence type="ECO:0000256" key="4">
    <source>
        <dbReference type="ARBA" id="ARBA00023136"/>
    </source>
</evidence>
<evidence type="ECO:0000259" key="7">
    <source>
        <dbReference type="Pfam" id="PF07980"/>
    </source>
</evidence>
<evidence type="ECO:0000256" key="1">
    <source>
        <dbReference type="ARBA" id="ARBA00004442"/>
    </source>
</evidence>
<dbReference type="InterPro" id="IPR011990">
    <property type="entry name" value="TPR-like_helical_dom_sf"/>
</dbReference>
<feature type="domain" description="RagB/SusD" evidence="7">
    <location>
        <begin position="261"/>
        <end position="488"/>
    </location>
</feature>
<protein>
    <submittedName>
        <fullName evidence="9">Starch-binding associating with outer membrane</fullName>
    </submittedName>
</protein>
<evidence type="ECO:0000256" key="3">
    <source>
        <dbReference type="ARBA" id="ARBA00022729"/>
    </source>
</evidence>
<dbReference type="CDD" id="cd08977">
    <property type="entry name" value="SusD"/>
    <property type="match status" value="1"/>
</dbReference>
<evidence type="ECO:0000259" key="8">
    <source>
        <dbReference type="Pfam" id="PF14322"/>
    </source>
</evidence>
<dbReference type="OrthoDB" id="9792139at2"/>
<sequence>MKTLPSLACCLTLVLLSACGENFLDRDRIGQSDENLFYQSESDAMLAVNAAYSRLNFTQQNNNRMWVFGDVVSDDAIKGGDATQADILLLDNFSIFPDNENLVIQWSLYFDGINNCNLVLDKVPSIAMDEGLKARLLGEAHFLRAYYYFELTKLFGPLPLYTTVLDPGQLRIPRATQAATWALIEQDATAAAQVLPVAYSGADVGRATQGAALALLAKAYLFQRKWQEVLTTVEQIKALGVYDLMPDYQDNFRVATENNRESVWEIQHVSKAVPPQGNYLNQFLAPRFYGGGYGFNLPTQNFVDVFEAGDPRLDFTVGRAGNDFFGEPYPSNKLYSVTGYTAKKYLEPQSRNADRPIADGDLNYRAIRFADVLLWEAEAQAELGNAAAAEVPLERVRARARAQASDPSALPPVQGLSQADMVQAIRHERRVELGFEMHRYFDLTRWGVAAEVMHAAGEAGFQENKHELFPIPQTEQDLNAQLTQNPGYGD</sequence>
<evidence type="ECO:0000313" key="9">
    <source>
        <dbReference type="EMBL" id="SDK72799.1"/>
    </source>
</evidence>
<dbReference type="EMBL" id="FNFO01000003">
    <property type="protein sequence ID" value="SDK72799.1"/>
    <property type="molecule type" value="Genomic_DNA"/>
</dbReference>
<evidence type="ECO:0000313" key="10">
    <source>
        <dbReference type="Proteomes" id="UP000198510"/>
    </source>
</evidence>
<proteinExistence type="inferred from homology"/>
<dbReference type="InterPro" id="IPR033985">
    <property type="entry name" value="SusD-like_N"/>
</dbReference>
<keyword evidence="4" id="KW-0472">Membrane</keyword>
<feature type="chain" id="PRO_5011735975" evidence="6">
    <location>
        <begin position="21"/>
        <end position="490"/>
    </location>
</feature>
<keyword evidence="10" id="KW-1185">Reference proteome</keyword>
<dbReference type="GO" id="GO:0009279">
    <property type="term" value="C:cell outer membrane"/>
    <property type="evidence" value="ECO:0007669"/>
    <property type="project" value="UniProtKB-SubCell"/>
</dbReference>
<name>A0A1G9E9H6_9BACT</name>
<dbReference type="Gene3D" id="1.25.40.390">
    <property type="match status" value="1"/>
</dbReference>
<feature type="signal peptide" evidence="6">
    <location>
        <begin position="1"/>
        <end position="20"/>
    </location>
</feature>
<dbReference type="InterPro" id="IPR012944">
    <property type="entry name" value="SusD_RagB_dom"/>
</dbReference>
<comment type="similarity">
    <text evidence="2">Belongs to the SusD family.</text>
</comment>
<comment type="subcellular location">
    <subcellularLocation>
        <location evidence="1">Cell outer membrane</location>
    </subcellularLocation>
</comment>
<gene>
    <name evidence="9" type="ORF">SAMN05421823_103394</name>
</gene>
<keyword evidence="5" id="KW-0998">Cell outer membrane</keyword>
<dbReference type="AlphaFoldDB" id="A0A1G9E9H6"/>
<dbReference type="Proteomes" id="UP000198510">
    <property type="component" value="Unassembled WGS sequence"/>
</dbReference>
<dbReference type="Pfam" id="PF07980">
    <property type="entry name" value="SusD_RagB"/>
    <property type="match status" value="1"/>
</dbReference>
<dbReference type="Pfam" id="PF14322">
    <property type="entry name" value="SusD-like_3"/>
    <property type="match status" value="1"/>
</dbReference>
<feature type="domain" description="SusD-like N-terminal" evidence="8">
    <location>
        <begin position="95"/>
        <end position="221"/>
    </location>
</feature>
<dbReference type="STRING" id="1075417.SAMN05421823_103394"/>
<evidence type="ECO:0000256" key="5">
    <source>
        <dbReference type="ARBA" id="ARBA00023237"/>
    </source>
</evidence>